<name>A0ABV7YNS7_9ACTN</name>
<proteinExistence type="predicted"/>
<dbReference type="SUPFAM" id="SSF109854">
    <property type="entry name" value="DinB/YfiT-like putative metalloenzymes"/>
    <property type="match status" value="1"/>
</dbReference>
<keyword evidence="3" id="KW-1185">Reference proteome</keyword>
<evidence type="ECO:0000313" key="2">
    <source>
        <dbReference type="EMBL" id="MFC3765884.1"/>
    </source>
</evidence>
<dbReference type="Pfam" id="PF00805">
    <property type="entry name" value="Pentapeptide"/>
    <property type="match status" value="1"/>
</dbReference>
<protein>
    <submittedName>
        <fullName evidence="2">DinB family protein</fullName>
    </submittedName>
</protein>
<gene>
    <name evidence="2" type="ORF">ACFOUW_33970</name>
</gene>
<dbReference type="Proteomes" id="UP001595699">
    <property type="component" value="Unassembled WGS sequence"/>
</dbReference>
<dbReference type="Gene3D" id="2.160.20.80">
    <property type="entry name" value="E3 ubiquitin-protein ligase SopA"/>
    <property type="match status" value="1"/>
</dbReference>
<evidence type="ECO:0000313" key="3">
    <source>
        <dbReference type="Proteomes" id="UP001595699"/>
    </source>
</evidence>
<sequence length="257" mass="29552">MSELFEGADLSGAVFREVDLSDARFERASFQRVVMRGVELVDVTIDGDIEGLVINGVEVAPLIVAELDRQNPDRVKMRPTDPQGFREARELVEQLWKETVARARQLPPELHHENVDGEWSFVQTLRHLNFAIDAWVNRVIRGNPHPWHELDLPFDGMPDIQGIPRDRDAKPSLDEILTVRADRQASLREVIDNLTEEQLASSTEPVEEPAWPRSESFSVKEVLHLLLNEEWQHRLYAERDLAALEARVDHHEARESR</sequence>
<feature type="domain" description="DinB-like" evidence="1">
    <location>
        <begin position="93"/>
        <end position="236"/>
    </location>
</feature>
<dbReference type="EMBL" id="JBHRZH010000043">
    <property type="protein sequence ID" value="MFC3765884.1"/>
    <property type="molecule type" value="Genomic_DNA"/>
</dbReference>
<organism evidence="2 3">
    <name type="scientific">Tenggerimyces flavus</name>
    <dbReference type="NCBI Taxonomy" id="1708749"/>
    <lineage>
        <taxon>Bacteria</taxon>
        <taxon>Bacillati</taxon>
        <taxon>Actinomycetota</taxon>
        <taxon>Actinomycetes</taxon>
        <taxon>Propionibacteriales</taxon>
        <taxon>Nocardioidaceae</taxon>
        <taxon>Tenggerimyces</taxon>
    </lineage>
</organism>
<dbReference type="InterPro" id="IPR034660">
    <property type="entry name" value="DinB/YfiT-like"/>
</dbReference>
<accession>A0ABV7YNS7</accession>
<dbReference type="Pfam" id="PF12867">
    <property type="entry name" value="DinB_2"/>
    <property type="match status" value="1"/>
</dbReference>
<dbReference type="Gene3D" id="1.20.120.450">
    <property type="entry name" value="dinb family like domain"/>
    <property type="match status" value="1"/>
</dbReference>
<dbReference type="SUPFAM" id="SSF141571">
    <property type="entry name" value="Pentapeptide repeat-like"/>
    <property type="match status" value="1"/>
</dbReference>
<evidence type="ECO:0000259" key="1">
    <source>
        <dbReference type="Pfam" id="PF12867"/>
    </source>
</evidence>
<dbReference type="RefSeq" id="WP_205121146.1">
    <property type="nucleotide sequence ID" value="NZ_JAFBCM010000001.1"/>
</dbReference>
<dbReference type="InterPro" id="IPR024775">
    <property type="entry name" value="DinB-like"/>
</dbReference>
<comment type="caution">
    <text evidence="2">The sequence shown here is derived from an EMBL/GenBank/DDBJ whole genome shotgun (WGS) entry which is preliminary data.</text>
</comment>
<dbReference type="InterPro" id="IPR001646">
    <property type="entry name" value="5peptide_repeat"/>
</dbReference>
<reference evidence="3" key="1">
    <citation type="journal article" date="2019" name="Int. J. Syst. Evol. Microbiol.">
        <title>The Global Catalogue of Microorganisms (GCM) 10K type strain sequencing project: providing services to taxonomists for standard genome sequencing and annotation.</title>
        <authorList>
            <consortium name="The Broad Institute Genomics Platform"/>
            <consortium name="The Broad Institute Genome Sequencing Center for Infectious Disease"/>
            <person name="Wu L."/>
            <person name="Ma J."/>
        </authorList>
    </citation>
    <scope>NUCLEOTIDE SEQUENCE [LARGE SCALE GENOMIC DNA]</scope>
    <source>
        <strain evidence="3">CGMCC 4.7241</strain>
    </source>
</reference>